<feature type="binding site" evidence="1">
    <location>
        <position position="80"/>
    </location>
    <ligand>
        <name>Mg(2+)</name>
        <dbReference type="ChEBI" id="CHEBI:18420"/>
        <label>1</label>
        <note>catalytic</note>
    </ligand>
</feature>
<reference evidence="2 3" key="1">
    <citation type="submission" date="2019-12" db="EMBL/GenBank/DDBJ databases">
        <title>Corynebacterium sp. nov., isolated from feces of the Anser Albifrons in China.</title>
        <authorList>
            <person name="Liu Q."/>
        </authorList>
    </citation>
    <scope>NUCLEOTIDE SEQUENCE [LARGE SCALE GENOMIC DNA]</scope>
    <source>
        <strain evidence="2 3">4H37-19</strain>
    </source>
</reference>
<accession>A0A7H0SPN8</accession>
<dbReference type="AlphaFoldDB" id="A0A7H0SPN8"/>
<comment type="cofactor">
    <cofactor evidence="1">
        <name>Mg(2+)</name>
        <dbReference type="ChEBI" id="CHEBI:18420"/>
    </cofactor>
</comment>
<dbReference type="PRINTS" id="PR00377">
    <property type="entry name" value="IMPHPHTASES"/>
</dbReference>
<dbReference type="GO" id="GO:0006020">
    <property type="term" value="P:inositol metabolic process"/>
    <property type="evidence" value="ECO:0007669"/>
    <property type="project" value="TreeGrafter"/>
</dbReference>
<feature type="binding site" evidence="1">
    <location>
        <position position="83"/>
    </location>
    <ligand>
        <name>Mg(2+)</name>
        <dbReference type="ChEBI" id="CHEBI:18420"/>
        <label>1</label>
        <note>catalytic</note>
    </ligand>
</feature>
<dbReference type="InterPro" id="IPR000760">
    <property type="entry name" value="Inositol_monophosphatase-like"/>
</dbReference>
<proteinExistence type="predicted"/>
<dbReference type="KEGG" id="cpoy:GP475_07575"/>
<dbReference type="Gene3D" id="3.30.540.10">
    <property type="entry name" value="Fructose-1,6-Bisphosphatase, subunit A, domain 1"/>
    <property type="match status" value="1"/>
</dbReference>
<keyword evidence="1" id="KW-0479">Metal-binding</keyword>
<dbReference type="CDD" id="cd01637">
    <property type="entry name" value="IMPase_like"/>
    <property type="match status" value="1"/>
</dbReference>
<name>A0A7H0SPN8_9CORY</name>
<protein>
    <submittedName>
        <fullName evidence="2">Inositol monophosphatase</fullName>
    </submittedName>
</protein>
<keyword evidence="1" id="KW-0460">Magnesium</keyword>
<dbReference type="GO" id="GO:0008934">
    <property type="term" value="F:inositol monophosphate 1-phosphatase activity"/>
    <property type="evidence" value="ECO:0007669"/>
    <property type="project" value="TreeGrafter"/>
</dbReference>
<dbReference type="Proteomes" id="UP000516320">
    <property type="component" value="Chromosome"/>
</dbReference>
<dbReference type="GO" id="GO:0007165">
    <property type="term" value="P:signal transduction"/>
    <property type="evidence" value="ECO:0007669"/>
    <property type="project" value="TreeGrafter"/>
</dbReference>
<dbReference type="Pfam" id="PF00459">
    <property type="entry name" value="Inositol_P"/>
    <property type="match status" value="1"/>
</dbReference>
<evidence type="ECO:0000313" key="2">
    <source>
        <dbReference type="EMBL" id="QNQ90513.1"/>
    </source>
</evidence>
<feature type="binding site" evidence="1">
    <location>
        <position position="211"/>
    </location>
    <ligand>
        <name>Mg(2+)</name>
        <dbReference type="ChEBI" id="CHEBI:18420"/>
        <label>1</label>
        <note>catalytic</note>
    </ligand>
</feature>
<dbReference type="RefSeq" id="WP_187973827.1">
    <property type="nucleotide sequence ID" value="NZ_CP046884.1"/>
</dbReference>
<evidence type="ECO:0000256" key="1">
    <source>
        <dbReference type="PIRSR" id="PIRSR600760-2"/>
    </source>
</evidence>
<gene>
    <name evidence="2" type="ORF">GP475_07575</name>
</gene>
<dbReference type="Gene3D" id="3.40.190.80">
    <property type="match status" value="1"/>
</dbReference>
<dbReference type="EMBL" id="CP046884">
    <property type="protein sequence ID" value="QNQ90513.1"/>
    <property type="molecule type" value="Genomic_DNA"/>
</dbReference>
<sequence>MDLSQLLSQAEEICTEAEHIFLDGLGADPTTFKAPGDFATDVDVHIEELLRTRLNQLTGIPVFGEEQGGSLNHQAVWVVDPVDGTSNYAAGNPLCAILMSLIIDQKPVIGITSLPTLGRRLSAYRGSPLLINGSPFRPESRPSTLVGQVGFSSVSSPAASKFPSMVRQGLLSELADTYLRPRITGSVGVDLAFSAQGIFGGAVSFSPHIWDNAAGVVLNRAIGGYVTDTSGQPWTIHSDSCVVGSPQAHSAIMATMSRNLPT</sequence>
<keyword evidence="3" id="KW-1185">Reference proteome</keyword>
<dbReference type="PANTHER" id="PTHR20854:SF4">
    <property type="entry name" value="INOSITOL-1-MONOPHOSPHATASE-RELATED"/>
    <property type="match status" value="1"/>
</dbReference>
<organism evidence="2 3">
    <name type="scientific">Corynebacterium poyangense</name>
    <dbReference type="NCBI Taxonomy" id="2684405"/>
    <lineage>
        <taxon>Bacteria</taxon>
        <taxon>Bacillati</taxon>
        <taxon>Actinomycetota</taxon>
        <taxon>Actinomycetes</taxon>
        <taxon>Mycobacteriales</taxon>
        <taxon>Corynebacteriaceae</taxon>
        <taxon>Corynebacterium</taxon>
    </lineage>
</organism>
<feature type="binding site" evidence="1">
    <location>
        <position position="65"/>
    </location>
    <ligand>
        <name>Mg(2+)</name>
        <dbReference type="ChEBI" id="CHEBI:18420"/>
        <label>1</label>
        <note>catalytic</note>
    </ligand>
</feature>
<dbReference type="GO" id="GO:0046872">
    <property type="term" value="F:metal ion binding"/>
    <property type="evidence" value="ECO:0007669"/>
    <property type="project" value="UniProtKB-KW"/>
</dbReference>
<dbReference type="PANTHER" id="PTHR20854">
    <property type="entry name" value="INOSITOL MONOPHOSPHATASE"/>
    <property type="match status" value="1"/>
</dbReference>
<evidence type="ECO:0000313" key="3">
    <source>
        <dbReference type="Proteomes" id="UP000516320"/>
    </source>
</evidence>
<dbReference type="SUPFAM" id="SSF56655">
    <property type="entry name" value="Carbohydrate phosphatase"/>
    <property type="match status" value="1"/>
</dbReference>